<name>A0ABY5DPZ8_9ACTN</name>
<dbReference type="Proteomes" id="UP001056035">
    <property type="component" value="Chromosome"/>
</dbReference>
<gene>
    <name evidence="2" type="ORF">NBH00_16655</name>
</gene>
<evidence type="ECO:0000313" key="2">
    <source>
        <dbReference type="EMBL" id="UTI62984.1"/>
    </source>
</evidence>
<accession>A0ABY5DPZ8</accession>
<dbReference type="RefSeq" id="WP_254569719.1">
    <property type="nucleotide sequence ID" value="NZ_CP098502.1"/>
</dbReference>
<dbReference type="InterPro" id="IPR051159">
    <property type="entry name" value="Hexapeptide_acetyltransf"/>
</dbReference>
<proteinExistence type="predicted"/>
<dbReference type="EMBL" id="CP098502">
    <property type="protein sequence ID" value="UTI62984.1"/>
    <property type="molecule type" value="Genomic_DNA"/>
</dbReference>
<dbReference type="SUPFAM" id="SSF51161">
    <property type="entry name" value="Trimeric LpxA-like enzymes"/>
    <property type="match status" value="1"/>
</dbReference>
<reference evidence="2 3" key="1">
    <citation type="submission" date="2022-06" db="EMBL/GenBank/DDBJ databases">
        <title>Paraconexibacter antarcticus.</title>
        <authorList>
            <person name="Kim C.S."/>
        </authorList>
    </citation>
    <scope>NUCLEOTIDE SEQUENCE [LARGE SCALE GENOMIC DNA]</scope>
    <source>
        <strain evidence="2 3">02-257</strain>
    </source>
</reference>
<protein>
    <recommendedName>
        <fullName evidence="4">Acyltransferase</fullName>
    </recommendedName>
</protein>
<dbReference type="PANTHER" id="PTHR23416">
    <property type="entry name" value="SIALIC ACID SYNTHASE-RELATED"/>
    <property type="match status" value="1"/>
</dbReference>
<dbReference type="InterPro" id="IPR011004">
    <property type="entry name" value="Trimer_LpxA-like_sf"/>
</dbReference>
<organism evidence="2 3">
    <name type="scientific">Paraconexibacter antarcticus</name>
    <dbReference type="NCBI Taxonomy" id="2949664"/>
    <lineage>
        <taxon>Bacteria</taxon>
        <taxon>Bacillati</taxon>
        <taxon>Actinomycetota</taxon>
        <taxon>Thermoleophilia</taxon>
        <taxon>Solirubrobacterales</taxon>
        <taxon>Paraconexibacteraceae</taxon>
        <taxon>Paraconexibacter</taxon>
    </lineage>
</organism>
<dbReference type="Gene3D" id="2.160.10.10">
    <property type="entry name" value="Hexapeptide repeat proteins"/>
    <property type="match status" value="1"/>
</dbReference>
<sequence>MPAAPPPPAAPSVPSVTGAAPEPRLVAAPPAGPPPSGLRALLRARLLVLRHRGRVRAARGAAVGPGVVVHVAPGALLLLGPGCAIGDGTRLHVAAGELRIGRGTVLGERCVARLLAGADVGPQCRLADEVVLADCGPVTSDVETPLRRQGLRAAPIAVGAGVRIGPRAVVLGGARIAAGVQVGAQLVVRGDVAADSPDLPARPDAAPH</sequence>
<feature type="compositionally biased region" description="Low complexity" evidence="1">
    <location>
        <begin position="12"/>
        <end position="29"/>
    </location>
</feature>
<keyword evidence="3" id="KW-1185">Reference proteome</keyword>
<evidence type="ECO:0000313" key="3">
    <source>
        <dbReference type="Proteomes" id="UP001056035"/>
    </source>
</evidence>
<evidence type="ECO:0000256" key="1">
    <source>
        <dbReference type="SAM" id="MobiDB-lite"/>
    </source>
</evidence>
<feature type="compositionally biased region" description="Pro residues" evidence="1">
    <location>
        <begin position="1"/>
        <end position="11"/>
    </location>
</feature>
<evidence type="ECO:0008006" key="4">
    <source>
        <dbReference type="Google" id="ProtNLM"/>
    </source>
</evidence>
<feature type="region of interest" description="Disordered" evidence="1">
    <location>
        <begin position="1"/>
        <end position="33"/>
    </location>
</feature>